<evidence type="ECO:0000313" key="1">
    <source>
        <dbReference type="EMBL" id="PLR80131.1"/>
    </source>
</evidence>
<dbReference type="InterPro" id="IPR006379">
    <property type="entry name" value="HAD-SF_hydro_IIB"/>
</dbReference>
<gene>
    <name evidence="1" type="ORF">CU635_19640</name>
    <name evidence="2" type="ORF">CVD25_19280</name>
</gene>
<dbReference type="CDD" id="cd07516">
    <property type="entry name" value="HAD_Pase"/>
    <property type="match status" value="1"/>
</dbReference>
<dbReference type="GO" id="GO:0000287">
    <property type="term" value="F:magnesium ion binding"/>
    <property type="evidence" value="ECO:0007669"/>
    <property type="project" value="TreeGrafter"/>
</dbReference>
<dbReference type="InterPro" id="IPR000150">
    <property type="entry name" value="Cof"/>
</dbReference>
<dbReference type="AlphaFoldDB" id="A0A2N5GH68"/>
<dbReference type="SFLD" id="SFLDS00003">
    <property type="entry name" value="Haloacid_Dehalogenase"/>
    <property type="match status" value="1"/>
</dbReference>
<dbReference type="EMBL" id="PGVA01000058">
    <property type="protein sequence ID" value="PLR80131.1"/>
    <property type="molecule type" value="Genomic_DNA"/>
</dbReference>
<dbReference type="SFLD" id="SFLDG01144">
    <property type="entry name" value="C2.B.4:_PGP_Like"/>
    <property type="match status" value="1"/>
</dbReference>
<comment type="caution">
    <text evidence="1">The sequence shown here is derived from an EMBL/GenBank/DDBJ whole genome shotgun (WGS) entry which is preliminary data.</text>
</comment>
<evidence type="ECO:0000313" key="2">
    <source>
        <dbReference type="EMBL" id="PLR91655.1"/>
    </source>
</evidence>
<dbReference type="RefSeq" id="WP_101579073.1">
    <property type="nucleotide sequence ID" value="NZ_PGVA01000058.1"/>
</dbReference>
<dbReference type="PANTHER" id="PTHR10000">
    <property type="entry name" value="PHOSPHOSERINE PHOSPHATASE"/>
    <property type="match status" value="1"/>
</dbReference>
<dbReference type="Pfam" id="PF08282">
    <property type="entry name" value="Hydrolase_3"/>
    <property type="match status" value="1"/>
</dbReference>
<reference evidence="1 3" key="1">
    <citation type="submission" date="2017-11" db="EMBL/GenBank/DDBJ databases">
        <title>Comparitive Functional Genomics of Dry Heat Resistant strains isolated from the Viking Spacecraft.</title>
        <authorList>
            <person name="Seuylemezian A."/>
            <person name="Cooper K."/>
            <person name="Vaishampayan P."/>
        </authorList>
    </citation>
    <scope>NUCLEOTIDE SEQUENCE [LARGE SCALE GENOMIC DNA]</scope>
    <source>
        <strain evidence="1 3">M4.6</strain>
    </source>
</reference>
<organism evidence="1 3">
    <name type="scientific">Bacillus canaveralius</name>
    <dbReference type="NCBI Taxonomy" id="1403243"/>
    <lineage>
        <taxon>Bacteria</taxon>
        <taxon>Bacillati</taxon>
        <taxon>Bacillota</taxon>
        <taxon>Bacilli</taxon>
        <taxon>Bacillales</taxon>
        <taxon>Bacillaceae</taxon>
        <taxon>Bacillus</taxon>
    </lineage>
</organism>
<dbReference type="GO" id="GO:0016791">
    <property type="term" value="F:phosphatase activity"/>
    <property type="evidence" value="ECO:0007669"/>
    <property type="project" value="TreeGrafter"/>
</dbReference>
<dbReference type="Gene3D" id="3.30.1240.10">
    <property type="match status" value="1"/>
</dbReference>
<name>A0A2N5GH68_9BACI</name>
<evidence type="ECO:0000313" key="3">
    <source>
        <dbReference type="Proteomes" id="UP000234951"/>
    </source>
</evidence>
<protein>
    <submittedName>
        <fullName evidence="1">Cof-type HAD-IIB family hydrolase</fullName>
    </submittedName>
</protein>
<dbReference type="Proteomes" id="UP000235114">
    <property type="component" value="Unassembled WGS sequence"/>
</dbReference>
<reference evidence="2 4" key="2">
    <citation type="submission" date="2017-12" db="EMBL/GenBank/DDBJ databases">
        <title>Comparative Functional Genomics of Dry Heat Resistant strains isolated from the Viking Spacecraft.</title>
        <authorList>
            <person name="Seuylemezian A."/>
            <person name="Cooper K."/>
            <person name="Vaishampayan P."/>
        </authorList>
    </citation>
    <scope>NUCLEOTIDE SEQUENCE [LARGE SCALE GENOMIC DNA]</scope>
    <source>
        <strain evidence="2 4">ATCC 29669</strain>
    </source>
</reference>
<dbReference type="InterPro" id="IPR023214">
    <property type="entry name" value="HAD_sf"/>
</dbReference>
<dbReference type="GO" id="GO:0005829">
    <property type="term" value="C:cytosol"/>
    <property type="evidence" value="ECO:0007669"/>
    <property type="project" value="TreeGrafter"/>
</dbReference>
<proteinExistence type="predicted"/>
<dbReference type="SFLD" id="SFLDG01140">
    <property type="entry name" value="C2.B:_Phosphomannomutase_and_P"/>
    <property type="match status" value="1"/>
</dbReference>
<sequence length="291" mass="31764">MIKCIAIDMDGTLLTSSHQITKENEQAIKKAQQMGVEVVIATGRSYQEARYVLDVNQIECPVIGVNGAEVRSAEGVVVAASPLAKEKAKEAAVRLLENNVYFEVYTNKGTYTSDGEKGVSVLVDIFMSANPEADVEEVIKVARERLTKGFVNIIDHYDTLFNDDQYHIYKLLAFSHHIDHLAAAKASLEHVEELAVSSSGHENLEITNEKAQKGIALEAFASSKGISLTETMAIGDNYNDLSMFKRVGRSVAMGNADDIIKAQCDFVTLTNEESGVGKAILEALNTAEARY</sequence>
<dbReference type="NCBIfam" id="TIGR01484">
    <property type="entry name" value="HAD-SF-IIB"/>
    <property type="match status" value="1"/>
</dbReference>
<evidence type="ECO:0000313" key="4">
    <source>
        <dbReference type="Proteomes" id="UP000235114"/>
    </source>
</evidence>
<dbReference type="SUPFAM" id="SSF56784">
    <property type="entry name" value="HAD-like"/>
    <property type="match status" value="1"/>
</dbReference>
<dbReference type="PANTHER" id="PTHR10000:SF55">
    <property type="entry name" value="5-AMINO-6-(5-PHOSPHO-D-RIBITYLAMINO)URACIL PHOSPHATASE YCSE"/>
    <property type="match status" value="1"/>
</dbReference>
<keyword evidence="4" id="KW-1185">Reference proteome</keyword>
<dbReference type="PROSITE" id="PS01229">
    <property type="entry name" value="COF_2"/>
    <property type="match status" value="1"/>
</dbReference>
<dbReference type="InterPro" id="IPR036412">
    <property type="entry name" value="HAD-like_sf"/>
</dbReference>
<dbReference type="OrthoDB" id="9806027at2"/>
<dbReference type="NCBIfam" id="TIGR00099">
    <property type="entry name" value="Cof-subfamily"/>
    <property type="match status" value="1"/>
</dbReference>
<accession>A0A2N5GH68</accession>
<dbReference type="Proteomes" id="UP000234951">
    <property type="component" value="Unassembled WGS sequence"/>
</dbReference>
<dbReference type="Gene3D" id="3.40.50.1000">
    <property type="entry name" value="HAD superfamily/HAD-like"/>
    <property type="match status" value="1"/>
</dbReference>
<dbReference type="EMBL" id="PGVD01000065">
    <property type="protein sequence ID" value="PLR91655.1"/>
    <property type="molecule type" value="Genomic_DNA"/>
</dbReference>
<keyword evidence="1" id="KW-0378">Hydrolase</keyword>